<evidence type="ECO:0000256" key="5">
    <source>
        <dbReference type="ARBA" id="ARBA00023002"/>
    </source>
</evidence>
<evidence type="ECO:0000313" key="13">
    <source>
        <dbReference type="EMBL" id="PWJ17468.1"/>
    </source>
</evidence>
<dbReference type="PANTHER" id="PTHR30555:SF0">
    <property type="entry name" value="CATALASE-PEROXIDASE"/>
    <property type="match status" value="1"/>
</dbReference>
<sequence length="219" mass="24042">MLDTLEEVRTASGKAITIADMIVLAGSAAVEKAARDAGHDLTVPFTPGRGDATEEMTDAESFEPLEPRADGFRNYQAAEFRISAEELLVDRAQLLTLTAPEMTVLVGGLRALDANTGGAKHGVFTDRPGGLTNDVFTNLLSMENEWRPASDDAQVYEAFNRKTGDKVWTGTRVDLVFDSNSQLRAIAEVYDQDDAGEKFVRDFVKAWVKVMELDRTDLH</sequence>
<keyword evidence="6" id="KW-0408">Iron</keyword>
<protein>
    <recommendedName>
        <fullName evidence="11">catalase peroxidase</fullName>
        <ecNumber evidence="11">1.11.1.21</ecNumber>
    </recommendedName>
</protein>
<dbReference type="SUPFAM" id="SSF48113">
    <property type="entry name" value="Heme-dependent peroxidases"/>
    <property type="match status" value="1"/>
</dbReference>
<dbReference type="Proteomes" id="UP000251571">
    <property type="component" value="Unassembled WGS sequence"/>
</dbReference>
<keyword evidence="7" id="KW-0376">Hydrogen peroxide</keyword>
<comment type="catalytic activity">
    <reaction evidence="9">
        <text>H2O2 + AH2 = A + 2 H2O</text>
        <dbReference type="Rhea" id="RHEA:30275"/>
        <dbReference type="ChEBI" id="CHEBI:13193"/>
        <dbReference type="ChEBI" id="CHEBI:15377"/>
        <dbReference type="ChEBI" id="CHEBI:16240"/>
        <dbReference type="ChEBI" id="CHEBI:17499"/>
        <dbReference type="EC" id="1.11.1.21"/>
    </reaction>
</comment>
<dbReference type="InterPro" id="IPR002016">
    <property type="entry name" value="Haem_peroxidase"/>
</dbReference>
<evidence type="ECO:0000256" key="4">
    <source>
        <dbReference type="ARBA" id="ARBA00022723"/>
    </source>
</evidence>
<dbReference type="GO" id="GO:0020037">
    <property type="term" value="F:heme binding"/>
    <property type="evidence" value="ECO:0007669"/>
    <property type="project" value="InterPro"/>
</dbReference>
<dbReference type="EC" id="1.11.1.21" evidence="11"/>
<dbReference type="PANTHER" id="PTHR30555">
    <property type="entry name" value="HYDROPEROXIDASE I, BIFUNCTIONAL CATALASE-PEROXIDASE"/>
    <property type="match status" value="1"/>
</dbReference>
<dbReference type="InterPro" id="IPR000763">
    <property type="entry name" value="Catalase_peroxidase"/>
</dbReference>
<evidence type="ECO:0000256" key="11">
    <source>
        <dbReference type="ARBA" id="ARBA00067012"/>
    </source>
</evidence>
<comment type="similarity">
    <text evidence="10">Belongs to the peroxidase family. Peroxidase/catalase subfamily.</text>
</comment>
<evidence type="ECO:0000256" key="3">
    <source>
        <dbReference type="ARBA" id="ARBA00022617"/>
    </source>
</evidence>
<name>A0A2Y9ASW9_9RHOB</name>
<dbReference type="EMBL" id="QGDJ01000006">
    <property type="protein sequence ID" value="PWJ17468.1"/>
    <property type="molecule type" value="Genomic_DNA"/>
</dbReference>
<evidence type="ECO:0000259" key="12">
    <source>
        <dbReference type="Pfam" id="PF00141"/>
    </source>
</evidence>
<evidence type="ECO:0000256" key="9">
    <source>
        <dbReference type="ARBA" id="ARBA00051651"/>
    </source>
</evidence>
<dbReference type="EMBL" id="UETC01000006">
    <property type="protein sequence ID" value="SSA47540.1"/>
    <property type="molecule type" value="Genomic_DNA"/>
</dbReference>
<keyword evidence="15" id="KW-1185">Reference proteome</keyword>
<dbReference type="FunFam" id="1.10.420.10:FF:000004">
    <property type="entry name" value="Catalase-peroxidase"/>
    <property type="match status" value="1"/>
</dbReference>
<dbReference type="InterPro" id="IPR010255">
    <property type="entry name" value="Haem_peroxidase_sf"/>
</dbReference>
<proteinExistence type="inferred from homology"/>
<gene>
    <name evidence="13" type="ORF">BCF38_10678</name>
    <name evidence="14" type="ORF">SAMN05421539_10678</name>
</gene>
<evidence type="ECO:0000256" key="1">
    <source>
        <dbReference type="ARBA" id="ARBA00001970"/>
    </source>
</evidence>
<evidence type="ECO:0000256" key="2">
    <source>
        <dbReference type="ARBA" id="ARBA00022559"/>
    </source>
</evidence>
<keyword evidence="3" id="KW-0349">Heme</keyword>
<feature type="domain" description="Plant heme peroxidase family profile" evidence="12">
    <location>
        <begin position="3"/>
        <end position="192"/>
    </location>
</feature>
<dbReference type="GO" id="GO:0070301">
    <property type="term" value="P:cellular response to hydrogen peroxide"/>
    <property type="evidence" value="ECO:0007669"/>
    <property type="project" value="TreeGrafter"/>
</dbReference>
<dbReference type="Gene3D" id="1.10.520.10">
    <property type="match status" value="1"/>
</dbReference>
<accession>A0A2Y9ASW9</accession>
<evidence type="ECO:0000256" key="7">
    <source>
        <dbReference type="ARBA" id="ARBA00023324"/>
    </source>
</evidence>
<comment type="catalytic activity">
    <reaction evidence="8">
        <text>2 H2O2 = O2 + 2 H2O</text>
        <dbReference type="Rhea" id="RHEA:20309"/>
        <dbReference type="ChEBI" id="CHEBI:15377"/>
        <dbReference type="ChEBI" id="CHEBI:15379"/>
        <dbReference type="ChEBI" id="CHEBI:16240"/>
        <dbReference type="EC" id="1.11.1.21"/>
    </reaction>
</comment>
<evidence type="ECO:0000256" key="10">
    <source>
        <dbReference type="ARBA" id="ARBA00060838"/>
    </source>
</evidence>
<organism evidence="14 16">
    <name type="scientific">Jannaschia seohaensis</name>
    <dbReference type="NCBI Taxonomy" id="475081"/>
    <lineage>
        <taxon>Bacteria</taxon>
        <taxon>Pseudomonadati</taxon>
        <taxon>Pseudomonadota</taxon>
        <taxon>Alphaproteobacteria</taxon>
        <taxon>Rhodobacterales</taxon>
        <taxon>Roseobacteraceae</taxon>
        <taxon>Jannaschia</taxon>
    </lineage>
</organism>
<evidence type="ECO:0000256" key="6">
    <source>
        <dbReference type="ARBA" id="ARBA00023004"/>
    </source>
</evidence>
<evidence type="ECO:0000313" key="14">
    <source>
        <dbReference type="EMBL" id="SSA47540.1"/>
    </source>
</evidence>
<dbReference type="Proteomes" id="UP000245839">
    <property type="component" value="Unassembled WGS sequence"/>
</dbReference>
<keyword evidence="4" id="KW-0479">Metal-binding</keyword>
<dbReference type="GO" id="GO:0005829">
    <property type="term" value="C:cytosol"/>
    <property type="evidence" value="ECO:0007669"/>
    <property type="project" value="TreeGrafter"/>
</dbReference>
<dbReference type="Pfam" id="PF00141">
    <property type="entry name" value="peroxidase"/>
    <property type="match status" value="1"/>
</dbReference>
<keyword evidence="2 14" id="KW-0575">Peroxidase</keyword>
<dbReference type="Gene3D" id="1.10.420.10">
    <property type="entry name" value="Peroxidase, domain 2"/>
    <property type="match status" value="1"/>
</dbReference>
<dbReference type="GO" id="GO:0046872">
    <property type="term" value="F:metal ion binding"/>
    <property type="evidence" value="ECO:0007669"/>
    <property type="project" value="UniProtKB-KW"/>
</dbReference>
<dbReference type="AlphaFoldDB" id="A0A2Y9ASW9"/>
<reference evidence="13 15" key="2">
    <citation type="submission" date="2018-03" db="EMBL/GenBank/DDBJ databases">
        <title>Genomic Encyclopedia of Archaeal and Bacterial Type Strains, Phase II (KMG-II): from individual species to whole genera.</title>
        <authorList>
            <person name="Goeker M."/>
        </authorList>
    </citation>
    <scope>NUCLEOTIDE SEQUENCE [LARGE SCALE GENOMIC DNA]</scope>
    <source>
        <strain evidence="13 15">DSM 25227</strain>
    </source>
</reference>
<dbReference type="GO" id="GO:0004096">
    <property type="term" value="F:catalase activity"/>
    <property type="evidence" value="ECO:0007669"/>
    <property type="project" value="InterPro"/>
</dbReference>
<reference evidence="14 16" key="1">
    <citation type="submission" date="2016-10" db="EMBL/GenBank/DDBJ databases">
        <authorList>
            <person name="Cai Z."/>
        </authorList>
    </citation>
    <scope>NUCLEOTIDE SEQUENCE [LARGE SCALE GENOMIC DNA]</scope>
    <source>
        <strain evidence="14 16">DSM 25227</strain>
    </source>
</reference>
<keyword evidence="5" id="KW-0560">Oxidoreductase</keyword>
<evidence type="ECO:0000313" key="16">
    <source>
        <dbReference type="Proteomes" id="UP000251571"/>
    </source>
</evidence>
<evidence type="ECO:0000256" key="8">
    <source>
        <dbReference type="ARBA" id="ARBA00049145"/>
    </source>
</evidence>
<evidence type="ECO:0000313" key="15">
    <source>
        <dbReference type="Proteomes" id="UP000245839"/>
    </source>
</evidence>
<comment type="cofactor">
    <cofactor evidence="1">
        <name>heme b</name>
        <dbReference type="ChEBI" id="CHEBI:60344"/>
    </cofactor>
</comment>
<dbReference type="GO" id="GO:0042744">
    <property type="term" value="P:hydrogen peroxide catabolic process"/>
    <property type="evidence" value="ECO:0007669"/>
    <property type="project" value="UniProtKB-KW"/>
</dbReference>